<comment type="similarity">
    <text evidence="13">Belongs to the class-I aminoacyl-tRNA synthetase family.</text>
</comment>
<dbReference type="InterPro" id="IPR001412">
    <property type="entry name" value="aa-tRNA-synth_I_CS"/>
</dbReference>
<dbReference type="PROSITE" id="PS00178">
    <property type="entry name" value="AA_TRNA_LIGASE_I"/>
    <property type="match status" value="1"/>
</dbReference>
<accession>A0A0G1KFH6</accession>
<evidence type="ECO:0000256" key="7">
    <source>
        <dbReference type="ARBA" id="ARBA00022884"/>
    </source>
</evidence>
<dbReference type="SMART" id="SM00363">
    <property type="entry name" value="S4"/>
    <property type="match status" value="1"/>
</dbReference>
<dbReference type="InterPro" id="IPR014729">
    <property type="entry name" value="Rossmann-like_a/b/a_fold"/>
</dbReference>
<dbReference type="NCBIfam" id="TIGR00234">
    <property type="entry name" value="tyrS"/>
    <property type="match status" value="1"/>
</dbReference>
<dbReference type="SUPFAM" id="SSF52374">
    <property type="entry name" value="Nucleotidylyl transferase"/>
    <property type="match status" value="1"/>
</dbReference>
<feature type="domain" description="RNA-binding S4" evidence="14">
    <location>
        <begin position="333"/>
        <end position="388"/>
    </location>
</feature>
<keyword evidence="5 13" id="KW-0547">Nucleotide-binding</keyword>
<dbReference type="GO" id="GO:0006437">
    <property type="term" value="P:tyrosyl-tRNA aminoacylation"/>
    <property type="evidence" value="ECO:0007669"/>
    <property type="project" value="UniProtKB-UniRule"/>
</dbReference>
<dbReference type="Proteomes" id="UP000034032">
    <property type="component" value="Unassembled WGS sequence"/>
</dbReference>
<dbReference type="Gene3D" id="1.10.240.10">
    <property type="entry name" value="Tyrosyl-Transfer RNA Synthetase"/>
    <property type="match status" value="1"/>
</dbReference>
<proteinExistence type="inferred from homology"/>
<dbReference type="InterPro" id="IPR002307">
    <property type="entry name" value="Tyr-tRNA-ligase"/>
</dbReference>
<dbReference type="GO" id="GO:0005524">
    <property type="term" value="F:ATP binding"/>
    <property type="evidence" value="ECO:0007669"/>
    <property type="project" value="UniProtKB-KW"/>
</dbReference>
<comment type="caution">
    <text evidence="15">The sequence shown here is derived from an EMBL/GenBank/DDBJ whole genome shotgun (WGS) entry which is preliminary data.</text>
</comment>
<dbReference type="EMBL" id="LCJR01000009">
    <property type="protein sequence ID" value="KKT82298.1"/>
    <property type="molecule type" value="Genomic_DNA"/>
</dbReference>
<evidence type="ECO:0000256" key="2">
    <source>
        <dbReference type="ARBA" id="ARBA00013160"/>
    </source>
</evidence>
<dbReference type="PATRIC" id="fig|1619025.3.peg.361"/>
<organism evidence="15 16">
    <name type="scientific">Candidatus Yanofskybacteria bacterium GW2011_GWA2_44_9</name>
    <dbReference type="NCBI Taxonomy" id="1619025"/>
    <lineage>
        <taxon>Bacteria</taxon>
        <taxon>Candidatus Yanofskyibacteriota</taxon>
    </lineage>
</organism>
<dbReference type="InterPro" id="IPR024088">
    <property type="entry name" value="Tyr-tRNA-ligase_bac-type"/>
</dbReference>
<dbReference type="Pfam" id="PF22421">
    <property type="entry name" value="SYY_C-terminal"/>
    <property type="match status" value="1"/>
</dbReference>
<dbReference type="GO" id="GO:0003723">
    <property type="term" value="F:RNA binding"/>
    <property type="evidence" value="ECO:0007669"/>
    <property type="project" value="UniProtKB-KW"/>
</dbReference>
<evidence type="ECO:0000256" key="3">
    <source>
        <dbReference type="ARBA" id="ARBA00022490"/>
    </source>
</evidence>
<dbReference type="Pfam" id="PF00579">
    <property type="entry name" value="tRNA-synt_1b"/>
    <property type="match status" value="1"/>
</dbReference>
<evidence type="ECO:0000256" key="1">
    <source>
        <dbReference type="ARBA" id="ARBA00011738"/>
    </source>
</evidence>
<dbReference type="InterPro" id="IPR002305">
    <property type="entry name" value="aa-tRNA-synth_Ic"/>
</dbReference>
<dbReference type="EC" id="6.1.1.1" evidence="2 11"/>
<protein>
    <recommendedName>
        <fullName evidence="2 11">Tyrosine--tRNA ligase</fullName>
        <ecNumber evidence="2 11">6.1.1.1</ecNumber>
    </recommendedName>
</protein>
<evidence type="ECO:0000256" key="5">
    <source>
        <dbReference type="ARBA" id="ARBA00022741"/>
    </source>
</evidence>
<dbReference type="PROSITE" id="PS50889">
    <property type="entry name" value="S4"/>
    <property type="match status" value="1"/>
</dbReference>
<evidence type="ECO:0000256" key="9">
    <source>
        <dbReference type="ARBA" id="ARBA00023146"/>
    </source>
</evidence>
<gene>
    <name evidence="15" type="ORF">UW79_C0009G0012</name>
</gene>
<evidence type="ECO:0000313" key="15">
    <source>
        <dbReference type="EMBL" id="KKT82298.1"/>
    </source>
</evidence>
<comment type="catalytic activity">
    <reaction evidence="10">
        <text>tRNA(Tyr) + L-tyrosine + ATP = L-tyrosyl-tRNA(Tyr) + AMP + diphosphate + H(+)</text>
        <dbReference type="Rhea" id="RHEA:10220"/>
        <dbReference type="Rhea" id="RHEA-COMP:9706"/>
        <dbReference type="Rhea" id="RHEA-COMP:9707"/>
        <dbReference type="ChEBI" id="CHEBI:15378"/>
        <dbReference type="ChEBI" id="CHEBI:30616"/>
        <dbReference type="ChEBI" id="CHEBI:33019"/>
        <dbReference type="ChEBI" id="CHEBI:58315"/>
        <dbReference type="ChEBI" id="CHEBI:78442"/>
        <dbReference type="ChEBI" id="CHEBI:78536"/>
        <dbReference type="ChEBI" id="CHEBI:456215"/>
        <dbReference type="EC" id="6.1.1.1"/>
    </reaction>
</comment>
<evidence type="ECO:0000256" key="12">
    <source>
        <dbReference type="PROSITE-ProRule" id="PRU00182"/>
    </source>
</evidence>
<evidence type="ECO:0000256" key="4">
    <source>
        <dbReference type="ARBA" id="ARBA00022598"/>
    </source>
</evidence>
<keyword evidence="8 13" id="KW-0648">Protein biosynthesis</keyword>
<keyword evidence="6 13" id="KW-0067">ATP-binding</keyword>
<keyword evidence="9 13" id="KW-0030">Aminoacyl-tRNA synthetase</keyword>
<keyword evidence="4 13" id="KW-0436">Ligase</keyword>
<dbReference type="FunFam" id="3.40.50.620:FF:000061">
    <property type="entry name" value="Tyrosine--tRNA ligase"/>
    <property type="match status" value="1"/>
</dbReference>
<dbReference type="InterPro" id="IPR054608">
    <property type="entry name" value="SYY-like_C"/>
</dbReference>
<dbReference type="GO" id="GO:0005829">
    <property type="term" value="C:cytosol"/>
    <property type="evidence" value="ECO:0007669"/>
    <property type="project" value="TreeGrafter"/>
</dbReference>
<sequence>MNQLLERGVEEIIEKEHLRARLDRGDKLRIKLGIDPTAQDLHLGHTVVLRKLRQFQDAGHQAVFIIGDFTATIGDPSGRNESRPALSEKDIKDNMKNYLNEAGKVIDLKKAEIHHNSEWYKKKDTGFLMELASKFTVARMMERDDFQKRLKDGQDISLLEILYPILQGYDSFAVKADLELGGTDQKFNLLTGRKVQKRYGQAEQDVMTMVLIEGLDGSKKMSKSLGNYIGLSERPEDMFGKTMSLPDVLMPKYFSVLTDVPDEEIDRLKKDLNSQNSSGQSLKGWKERLAYELVKIYHGEREAKKVRDEFNRVFSKREIPEDVKEWKTGGDSGIVDILVDSDSVKSKTEAKRLIDQKALSINGHTITDWDFKVKKGQVVKIGPRKFLKVL</sequence>
<reference evidence="15 16" key="1">
    <citation type="journal article" date="2015" name="Nature">
        <title>rRNA introns, odd ribosomes, and small enigmatic genomes across a large radiation of phyla.</title>
        <authorList>
            <person name="Brown C.T."/>
            <person name="Hug L.A."/>
            <person name="Thomas B.C."/>
            <person name="Sharon I."/>
            <person name="Castelle C.J."/>
            <person name="Singh A."/>
            <person name="Wilkins M.J."/>
            <person name="Williams K.H."/>
            <person name="Banfield J.F."/>
        </authorList>
    </citation>
    <scope>NUCLEOTIDE SEQUENCE [LARGE SCALE GENOMIC DNA]</scope>
</reference>
<dbReference type="CDD" id="cd00165">
    <property type="entry name" value="S4"/>
    <property type="match status" value="1"/>
</dbReference>
<dbReference type="PRINTS" id="PR01040">
    <property type="entry name" value="TRNASYNTHTYR"/>
</dbReference>
<dbReference type="SUPFAM" id="SSF55174">
    <property type="entry name" value="Alpha-L RNA-binding motif"/>
    <property type="match status" value="1"/>
</dbReference>
<keyword evidence="3" id="KW-0963">Cytoplasm</keyword>
<evidence type="ECO:0000256" key="8">
    <source>
        <dbReference type="ARBA" id="ARBA00022917"/>
    </source>
</evidence>
<comment type="subunit">
    <text evidence="1">Homodimer.</text>
</comment>
<dbReference type="PANTHER" id="PTHR11766:SF1">
    <property type="entry name" value="TYROSINE--TRNA LIGASE"/>
    <property type="match status" value="1"/>
</dbReference>
<dbReference type="InterPro" id="IPR002942">
    <property type="entry name" value="S4_RNA-bd"/>
</dbReference>
<dbReference type="AlphaFoldDB" id="A0A0G1KFH6"/>
<dbReference type="CDD" id="cd00805">
    <property type="entry name" value="TyrRS_core"/>
    <property type="match status" value="1"/>
</dbReference>
<dbReference type="PANTHER" id="PTHR11766">
    <property type="entry name" value="TYROSYL-TRNA SYNTHETASE"/>
    <property type="match status" value="1"/>
</dbReference>
<name>A0A0G1KFH6_9BACT</name>
<dbReference type="Gene3D" id="3.10.290.10">
    <property type="entry name" value="RNA-binding S4 domain"/>
    <property type="match status" value="1"/>
</dbReference>
<dbReference type="InterPro" id="IPR036986">
    <property type="entry name" value="S4_RNA-bd_sf"/>
</dbReference>
<evidence type="ECO:0000256" key="10">
    <source>
        <dbReference type="ARBA" id="ARBA00048248"/>
    </source>
</evidence>
<evidence type="ECO:0000256" key="13">
    <source>
        <dbReference type="RuleBase" id="RU363036"/>
    </source>
</evidence>
<evidence type="ECO:0000256" key="11">
    <source>
        <dbReference type="NCBIfam" id="TIGR00234"/>
    </source>
</evidence>
<dbReference type="GO" id="GO:0004831">
    <property type="term" value="F:tyrosine-tRNA ligase activity"/>
    <property type="evidence" value="ECO:0007669"/>
    <property type="project" value="UniProtKB-UniRule"/>
</dbReference>
<evidence type="ECO:0000256" key="6">
    <source>
        <dbReference type="ARBA" id="ARBA00022840"/>
    </source>
</evidence>
<keyword evidence="7 12" id="KW-0694">RNA-binding</keyword>
<evidence type="ECO:0000313" key="16">
    <source>
        <dbReference type="Proteomes" id="UP000034032"/>
    </source>
</evidence>
<evidence type="ECO:0000259" key="14">
    <source>
        <dbReference type="SMART" id="SM00363"/>
    </source>
</evidence>
<dbReference type="Gene3D" id="3.40.50.620">
    <property type="entry name" value="HUPs"/>
    <property type="match status" value="1"/>
</dbReference>